<sequence length="153" mass="17272">MIFSELTLPANPPGAEPLDREQIWQGLEQKAVDAVPYVEAITSCREIARQSPTVFDREIELRGARYVERVWLDQPNRVVFTRLEGPVLGTITNEILEQNGELSLRFQFALAVRPGDELPVTDQELAHDMATAYQAAVETTLAAVRWRISEPVR</sequence>
<dbReference type="Proteomes" id="UP001501624">
    <property type="component" value="Unassembled WGS sequence"/>
</dbReference>
<dbReference type="Pfam" id="PF08982">
    <property type="entry name" value="AtaL"/>
    <property type="match status" value="1"/>
</dbReference>
<comment type="caution">
    <text evidence="1">The sequence shown here is derived from an EMBL/GenBank/DDBJ whole genome shotgun (WGS) entry which is preliminary data.</text>
</comment>
<proteinExistence type="predicted"/>
<name>A0ABP7HSN6_9PSEU</name>
<dbReference type="SUPFAM" id="SSF55961">
    <property type="entry name" value="Bet v1-like"/>
    <property type="match status" value="1"/>
</dbReference>
<protein>
    <recommendedName>
        <fullName evidence="3">DUF1857 domain-containing protein</fullName>
    </recommendedName>
</protein>
<accession>A0ABP7HSN6</accession>
<reference evidence="2" key="1">
    <citation type="journal article" date="2019" name="Int. J. Syst. Evol. Microbiol.">
        <title>The Global Catalogue of Microorganisms (GCM) 10K type strain sequencing project: providing services to taxonomists for standard genome sequencing and annotation.</title>
        <authorList>
            <consortium name="The Broad Institute Genomics Platform"/>
            <consortium name="The Broad Institute Genome Sequencing Center for Infectious Disease"/>
            <person name="Wu L."/>
            <person name="Ma J."/>
        </authorList>
    </citation>
    <scope>NUCLEOTIDE SEQUENCE [LARGE SCALE GENOMIC DNA]</scope>
    <source>
        <strain evidence="2">JCM 17017</strain>
    </source>
</reference>
<evidence type="ECO:0000313" key="1">
    <source>
        <dbReference type="EMBL" id="GAA3800787.1"/>
    </source>
</evidence>
<evidence type="ECO:0008006" key="3">
    <source>
        <dbReference type="Google" id="ProtNLM"/>
    </source>
</evidence>
<dbReference type="RefSeq" id="WP_237335101.1">
    <property type="nucleotide sequence ID" value="NZ_BAABCM010000001.1"/>
</dbReference>
<evidence type="ECO:0000313" key="2">
    <source>
        <dbReference type="Proteomes" id="UP001501624"/>
    </source>
</evidence>
<organism evidence="1 2">
    <name type="scientific">Amycolatopsis tucumanensis</name>
    <dbReference type="NCBI Taxonomy" id="401106"/>
    <lineage>
        <taxon>Bacteria</taxon>
        <taxon>Bacillati</taxon>
        <taxon>Actinomycetota</taxon>
        <taxon>Actinomycetes</taxon>
        <taxon>Pseudonocardiales</taxon>
        <taxon>Pseudonocardiaceae</taxon>
        <taxon>Amycolatopsis</taxon>
    </lineage>
</organism>
<dbReference type="EMBL" id="BAABCM010000001">
    <property type="protein sequence ID" value="GAA3800787.1"/>
    <property type="molecule type" value="Genomic_DNA"/>
</dbReference>
<dbReference type="InterPro" id="IPR023393">
    <property type="entry name" value="START-like_dom_sf"/>
</dbReference>
<dbReference type="InterPro" id="IPR015075">
    <property type="entry name" value="AtaL"/>
</dbReference>
<dbReference type="Gene3D" id="3.30.530.20">
    <property type="match status" value="1"/>
</dbReference>
<gene>
    <name evidence="1" type="ORF">GCM10022380_17800</name>
</gene>
<keyword evidence="2" id="KW-1185">Reference proteome</keyword>